<dbReference type="GO" id="GO:0015074">
    <property type="term" value="P:DNA integration"/>
    <property type="evidence" value="ECO:0007669"/>
    <property type="project" value="InterPro"/>
</dbReference>
<dbReference type="GO" id="GO:0003676">
    <property type="term" value="F:nucleic acid binding"/>
    <property type="evidence" value="ECO:0007669"/>
    <property type="project" value="InterPro"/>
</dbReference>
<dbReference type="PROSITE" id="PS50994">
    <property type="entry name" value="INTEGRASE"/>
    <property type="match status" value="1"/>
</dbReference>
<proteinExistence type="predicted"/>
<dbReference type="InterPro" id="IPR036397">
    <property type="entry name" value="RNaseH_sf"/>
</dbReference>
<keyword evidence="3" id="KW-1185">Reference proteome</keyword>
<dbReference type="InterPro" id="IPR012337">
    <property type="entry name" value="RNaseH-like_sf"/>
</dbReference>
<feature type="domain" description="Integrase catalytic" evidence="1">
    <location>
        <begin position="30"/>
        <end position="157"/>
    </location>
</feature>
<dbReference type="EMBL" id="CAXKWB010037650">
    <property type="protein sequence ID" value="CAL4150403.1"/>
    <property type="molecule type" value="Genomic_DNA"/>
</dbReference>
<gene>
    <name evidence="2" type="ORF">MNOR_LOCUS30573</name>
</gene>
<protein>
    <recommendedName>
        <fullName evidence="1">Integrase catalytic domain-containing protein</fullName>
    </recommendedName>
</protein>
<dbReference type="SUPFAM" id="SSF53098">
    <property type="entry name" value="Ribonuclease H-like"/>
    <property type="match status" value="1"/>
</dbReference>
<dbReference type="Gene3D" id="3.30.420.10">
    <property type="entry name" value="Ribonuclease H-like superfamily/Ribonuclease H"/>
    <property type="match status" value="1"/>
</dbReference>
<feature type="non-terminal residue" evidence="2">
    <location>
        <position position="1"/>
    </location>
</feature>
<accession>A0AAV2S0C0</accession>
<comment type="caution">
    <text evidence="2">The sequence shown here is derived from an EMBL/GenBank/DDBJ whole genome shotgun (WGS) entry which is preliminary data.</text>
</comment>
<sequence>KAHIAKYVQKCKKCFAVNSKISKEAAPLNSIQVPTKCWSLIGIDIIGPLPDTANGMKYIVAATDHFTKYSHAAAIPDKTALSVAKFIFDMICMFGCMDHIITDQGREFVNKMNSELTELLQTEHRITSAYHPQSNGQRERDNRTLKDALCKQKTPFE</sequence>
<organism evidence="2 3">
    <name type="scientific">Meganyctiphanes norvegica</name>
    <name type="common">Northern krill</name>
    <name type="synonym">Thysanopoda norvegica</name>
    <dbReference type="NCBI Taxonomy" id="48144"/>
    <lineage>
        <taxon>Eukaryota</taxon>
        <taxon>Metazoa</taxon>
        <taxon>Ecdysozoa</taxon>
        <taxon>Arthropoda</taxon>
        <taxon>Crustacea</taxon>
        <taxon>Multicrustacea</taxon>
        <taxon>Malacostraca</taxon>
        <taxon>Eumalacostraca</taxon>
        <taxon>Eucarida</taxon>
        <taxon>Euphausiacea</taxon>
        <taxon>Euphausiidae</taxon>
        <taxon>Meganyctiphanes</taxon>
    </lineage>
</organism>
<evidence type="ECO:0000259" key="1">
    <source>
        <dbReference type="PROSITE" id="PS50994"/>
    </source>
</evidence>
<dbReference type="InterPro" id="IPR050951">
    <property type="entry name" value="Retrovirus_Pol_polyprotein"/>
</dbReference>
<reference evidence="2 3" key="1">
    <citation type="submission" date="2024-05" db="EMBL/GenBank/DDBJ databases">
        <authorList>
            <person name="Wallberg A."/>
        </authorList>
    </citation>
    <scope>NUCLEOTIDE SEQUENCE [LARGE SCALE GENOMIC DNA]</scope>
</reference>
<dbReference type="InterPro" id="IPR001584">
    <property type="entry name" value="Integrase_cat-core"/>
</dbReference>
<dbReference type="Proteomes" id="UP001497623">
    <property type="component" value="Unassembled WGS sequence"/>
</dbReference>
<dbReference type="AlphaFoldDB" id="A0AAV2S0C0"/>
<feature type="non-terminal residue" evidence="2">
    <location>
        <position position="157"/>
    </location>
</feature>
<evidence type="ECO:0000313" key="2">
    <source>
        <dbReference type="EMBL" id="CAL4150403.1"/>
    </source>
</evidence>
<evidence type="ECO:0000313" key="3">
    <source>
        <dbReference type="Proteomes" id="UP001497623"/>
    </source>
</evidence>
<dbReference type="PANTHER" id="PTHR37984">
    <property type="entry name" value="PROTEIN CBG26694"/>
    <property type="match status" value="1"/>
</dbReference>
<dbReference type="Pfam" id="PF00665">
    <property type="entry name" value="rve"/>
    <property type="match status" value="1"/>
</dbReference>
<name>A0AAV2S0C0_MEGNR</name>
<dbReference type="PANTHER" id="PTHR37984:SF15">
    <property type="entry name" value="INTEGRASE CATALYTIC DOMAIN-CONTAINING PROTEIN"/>
    <property type="match status" value="1"/>
</dbReference>